<gene>
    <name evidence="1" type="ORF">NEIMUCOT_04426</name>
</gene>
<reference evidence="1 2" key="1">
    <citation type="submission" date="2009-10" db="EMBL/GenBank/DDBJ databases">
        <authorList>
            <person name="Weinstock G."/>
            <person name="Sodergren E."/>
            <person name="Clifton S."/>
            <person name="Fulton L."/>
            <person name="Fulton B."/>
            <person name="Courtney L."/>
            <person name="Fronick C."/>
            <person name="Harrison M."/>
            <person name="Strong C."/>
            <person name="Farmer C."/>
            <person name="Delahaunty K."/>
            <person name="Markovic C."/>
            <person name="Hall O."/>
            <person name="Minx P."/>
            <person name="Tomlinson C."/>
            <person name="Mitreva M."/>
            <person name="Nelson J."/>
            <person name="Hou S."/>
            <person name="Wollam A."/>
            <person name="Pepin K.H."/>
            <person name="Johnson M."/>
            <person name="Bhonagiri V."/>
            <person name="Nash W.E."/>
            <person name="Warren W."/>
            <person name="Chinwalla A."/>
            <person name="Mardis E.R."/>
            <person name="Wilson R.K."/>
        </authorList>
    </citation>
    <scope>NUCLEOTIDE SEQUENCE [LARGE SCALE GENOMIC DNA]</scope>
    <source>
        <strain evidence="2">ATCC 25996 / DSM 4631 / NCTC 10774 / M26</strain>
    </source>
</reference>
<accession>D2ZUY5</accession>
<evidence type="ECO:0000313" key="1">
    <source>
        <dbReference type="EMBL" id="EFC89141.1"/>
    </source>
</evidence>
<sequence>MTKTKAILFNSLVFVKPPIRRLKPPGSHPAALSTQERTTF</sequence>
<evidence type="ECO:0000313" key="2">
    <source>
        <dbReference type="Proteomes" id="UP000003344"/>
    </source>
</evidence>
<dbReference type="Proteomes" id="UP000003344">
    <property type="component" value="Unassembled WGS sequence"/>
</dbReference>
<dbReference type="AlphaFoldDB" id="D2ZUY5"/>
<dbReference type="EMBL" id="ACDX02000004">
    <property type="protein sequence ID" value="EFC89141.1"/>
    <property type="molecule type" value="Genomic_DNA"/>
</dbReference>
<comment type="caution">
    <text evidence="1">The sequence shown here is derived from an EMBL/GenBank/DDBJ whole genome shotgun (WGS) entry which is preliminary data.</text>
</comment>
<name>D2ZUY5_NEIM2</name>
<proteinExistence type="predicted"/>
<protein>
    <submittedName>
        <fullName evidence="1">Uncharacterized protein</fullName>
    </submittedName>
</protein>
<organism evidence="1 2">
    <name type="scientific">Neisseria mucosa (strain ATCC 25996 / DSM 4631 / NCTC 10774 / M26)</name>
    <dbReference type="NCBI Taxonomy" id="546266"/>
    <lineage>
        <taxon>Bacteria</taxon>
        <taxon>Pseudomonadati</taxon>
        <taxon>Pseudomonadota</taxon>
        <taxon>Betaproteobacteria</taxon>
        <taxon>Neisseriales</taxon>
        <taxon>Neisseriaceae</taxon>
        <taxon>Neisseria</taxon>
    </lineage>
</organism>